<feature type="domain" description="HTH cro/C1-type" evidence="1">
    <location>
        <begin position="22"/>
        <end position="82"/>
    </location>
</feature>
<dbReference type="Gene3D" id="1.10.260.40">
    <property type="entry name" value="lambda repressor-like DNA-binding domains"/>
    <property type="match status" value="1"/>
</dbReference>
<dbReference type="InterPro" id="IPR001387">
    <property type="entry name" value="Cro/C1-type_HTH"/>
</dbReference>
<dbReference type="Proteomes" id="UP000620327">
    <property type="component" value="Unassembled WGS sequence"/>
</dbReference>
<dbReference type="AlphaFoldDB" id="A0A923MH16"/>
<dbReference type="Pfam" id="PF13443">
    <property type="entry name" value="HTH_26"/>
    <property type="match status" value="1"/>
</dbReference>
<evidence type="ECO:0000313" key="2">
    <source>
        <dbReference type="EMBL" id="MBC5769915.1"/>
    </source>
</evidence>
<name>A0A923MH16_9FIRM</name>
<keyword evidence="3" id="KW-1185">Reference proteome</keyword>
<sequence>MREPKSIVSYQTTEYGHVKVTLANVMDARGITRNRLRTLTGVKYDVIDRYYKGQDIALVDLDFLAKVCYVLDCTVEDLLQYEGPDQ</sequence>
<organism evidence="2 3">
    <name type="scientific">Dysosmobacter segnis</name>
    <dbReference type="NCBI Taxonomy" id="2763042"/>
    <lineage>
        <taxon>Bacteria</taxon>
        <taxon>Bacillati</taxon>
        <taxon>Bacillota</taxon>
        <taxon>Clostridia</taxon>
        <taxon>Eubacteriales</taxon>
        <taxon>Oscillospiraceae</taxon>
        <taxon>Dysosmobacter</taxon>
    </lineage>
</organism>
<reference evidence="2" key="1">
    <citation type="submission" date="2020-08" db="EMBL/GenBank/DDBJ databases">
        <title>Genome public.</title>
        <authorList>
            <person name="Liu C."/>
            <person name="Sun Q."/>
        </authorList>
    </citation>
    <scope>NUCLEOTIDE SEQUENCE</scope>
    <source>
        <strain evidence="2">BX15</strain>
    </source>
</reference>
<dbReference type="RefSeq" id="WP_187014262.1">
    <property type="nucleotide sequence ID" value="NZ_JACOQI010000004.1"/>
</dbReference>
<dbReference type="InterPro" id="IPR010982">
    <property type="entry name" value="Lambda_DNA-bd_dom_sf"/>
</dbReference>
<comment type="caution">
    <text evidence="2">The sequence shown here is derived from an EMBL/GenBank/DDBJ whole genome shotgun (WGS) entry which is preliminary data.</text>
</comment>
<protein>
    <submittedName>
        <fullName evidence="2">Helix-turn-helix transcriptional regulator</fullName>
    </submittedName>
</protein>
<evidence type="ECO:0000259" key="1">
    <source>
        <dbReference type="Pfam" id="PF13443"/>
    </source>
</evidence>
<gene>
    <name evidence="2" type="ORF">H8Z83_06180</name>
</gene>
<dbReference type="SUPFAM" id="SSF47413">
    <property type="entry name" value="lambda repressor-like DNA-binding domains"/>
    <property type="match status" value="1"/>
</dbReference>
<proteinExistence type="predicted"/>
<accession>A0A923MH16</accession>
<evidence type="ECO:0000313" key="3">
    <source>
        <dbReference type="Proteomes" id="UP000620327"/>
    </source>
</evidence>
<dbReference type="EMBL" id="JACOQI010000004">
    <property type="protein sequence ID" value="MBC5769915.1"/>
    <property type="molecule type" value="Genomic_DNA"/>
</dbReference>
<dbReference type="GO" id="GO:0003677">
    <property type="term" value="F:DNA binding"/>
    <property type="evidence" value="ECO:0007669"/>
    <property type="project" value="InterPro"/>
</dbReference>